<name>A0A126PVZ7_ALTMA</name>
<accession>A0A126PVZ7</accession>
<reference evidence="5 6" key="1">
    <citation type="submission" date="2015-12" db="EMBL/GenBank/DDBJ databases">
        <authorList>
            <person name="Shamseldin A."/>
            <person name="Moawad H."/>
            <person name="Abd El-Rahim W.M."/>
            <person name="Sadowsky M.J."/>
        </authorList>
    </citation>
    <scope>NUCLEOTIDE SEQUENCE [LARGE SCALE GENOMIC DNA]</scope>
    <source>
        <strain evidence="5 6">D7</strain>
    </source>
</reference>
<dbReference type="Gene3D" id="3.40.50.2300">
    <property type="match status" value="1"/>
</dbReference>
<dbReference type="OrthoDB" id="281471at2"/>
<evidence type="ECO:0000313" key="5">
    <source>
        <dbReference type="EMBL" id="AMJ97173.1"/>
    </source>
</evidence>
<dbReference type="InterPro" id="IPR001789">
    <property type="entry name" value="Sig_transdc_resp-reg_receiver"/>
</dbReference>
<dbReference type="SMART" id="SM00448">
    <property type="entry name" value="REC"/>
    <property type="match status" value="1"/>
</dbReference>
<dbReference type="SUPFAM" id="SSF103039">
    <property type="entry name" value="CheC-like"/>
    <property type="match status" value="1"/>
</dbReference>
<evidence type="ECO:0000313" key="6">
    <source>
        <dbReference type="Proteomes" id="UP000063991"/>
    </source>
</evidence>
<dbReference type="Gene3D" id="3.40.1550.10">
    <property type="entry name" value="CheC-like"/>
    <property type="match status" value="1"/>
</dbReference>
<gene>
    <name evidence="5" type="ORF">AVL55_02735</name>
</gene>
<dbReference type="InterPro" id="IPR011006">
    <property type="entry name" value="CheY-like_superfamily"/>
</dbReference>
<dbReference type="GO" id="GO:0006935">
    <property type="term" value="P:chemotaxis"/>
    <property type="evidence" value="ECO:0007669"/>
    <property type="project" value="UniProtKB-KW"/>
</dbReference>
<keyword evidence="2 3" id="KW-0597">Phosphoprotein</keyword>
<evidence type="ECO:0000256" key="1">
    <source>
        <dbReference type="ARBA" id="ARBA00022500"/>
    </source>
</evidence>
<protein>
    <submittedName>
        <fullName evidence="5">Chemotaxis protein CheC</fullName>
    </submittedName>
</protein>
<dbReference type="InterPro" id="IPR028976">
    <property type="entry name" value="CheC-like_sf"/>
</dbReference>
<dbReference type="GO" id="GO:0000160">
    <property type="term" value="P:phosphorelay signal transduction system"/>
    <property type="evidence" value="ECO:0007669"/>
    <property type="project" value="InterPro"/>
</dbReference>
<dbReference type="EMBL" id="CP014323">
    <property type="protein sequence ID" value="AMJ97173.1"/>
    <property type="molecule type" value="Genomic_DNA"/>
</dbReference>
<dbReference type="CDD" id="cd17910">
    <property type="entry name" value="CheC_ClassII"/>
    <property type="match status" value="1"/>
</dbReference>
<evidence type="ECO:0000256" key="2">
    <source>
        <dbReference type="ARBA" id="ARBA00022553"/>
    </source>
</evidence>
<dbReference type="Pfam" id="PF00072">
    <property type="entry name" value="Response_reg"/>
    <property type="match status" value="1"/>
</dbReference>
<keyword evidence="1" id="KW-0145">Chemotaxis</keyword>
<dbReference type="AlphaFoldDB" id="A0A126PVZ7"/>
<sequence length="356" mass="38768">MSTPILICDDSGFARRQMARSLPDGWDVDISFAENGEQALALVREGKGDVVFLDLNMPVMDGYQTMEAIRQQDLPCLVVVVSGDVQAQAREKMLALGALDFIRKPIDNEKLSHILASYGIYSGERHSSGASLQKAQDDSDSNAVLAKRQMSKEDQLDACREMVNIAMGRAGENLAQLLGEFIDLPIPNVNLIESNELSMAVAEINRNDSVSAVSKGFISEGISGEALVIFTDTNSQNIVELLKYPPSASSDQLALEALMDVSNILIGACLNGLSEQLNVAFSHTHPVLLGQHQGLSTLLSDNVQRWGKLMAIEIGYAIKARDISFDLLLLFPGDAMNHIYSRLLDDDAVTQDKESI</sequence>
<evidence type="ECO:0000259" key="4">
    <source>
        <dbReference type="PROSITE" id="PS50110"/>
    </source>
</evidence>
<dbReference type="CDD" id="cd17593">
    <property type="entry name" value="REC_CheC-like"/>
    <property type="match status" value="1"/>
</dbReference>
<dbReference type="PROSITE" id="PS50110">
    <property type="entry name" value="RESPONSE_REGULATORY"/>
    <property type="match status" value="1"/>
</dbReference>
<dbReference type="InterPro" id="IPR050595">
    <property type="entry name" value="Bact_response_regulator"/>
</dbReference>
<dbReference type="RefSeq" id="WP_061094163.1">
    <property type="nucleotide sequence ID" value="NZ_CP014323.1"/>
</dbReference>
<feature type="modified residue" description="4-aspartylphosphate" evidence="3">
    <location>
        <position position="54"/>
    </location>
</feature>
<proteinExistence type="predicted"/>
<evidence type="ECO:0000256" key="3">
    <source>
        <dbReference type="PROSITE-ProRule" id="PRU00169"/>
    </source>
</evidence>
<feature type="domain" description="Response regulatory" evidence="4">
    <location>
        <begin position="4"/>
        <end position="119"/>
    </location>
</feature>
<dbReference type="Proteomes" id="UP000063991">
    <property type="component" value="Chromosome"/>
</dbReference>
<dbReference type="PANTHER" id="PTHR44591">
    <property type="entry name" value="STRESS RESPONSE REGULATOR PROTEIN 1"/>
    <property type="match status" value="1"/>
</dbReference>
<dbReference type="SUPFAM" id="SSF52172">
    <property type="entry name" value="CheY-like"/>
    <property type="match status" value="1"/>
</dbReference>
<organism evidence="5 6">
    <name type="scientific">Alteromonas macleodii</name>
    <name type="common">Pseudoalteromonas macleodii</name>
    <dbReference type="NCBI Taxonomy" id="28108"/>
    <lineage>
        <taxon>Bacteria</taxon>
        <taxon>Pseudomonadati</taxon>
        <taxon>Pseudomonadota</taxon>
        <taxon>Gammaproteobacteria</taxon>
        <taxon>Alteromonadales</taxon>
        <taxon>Alteromonadaceae</taxon>
        <taxon>Alteromonas/Salinimonas group</taxon>
        <taxon>Alteromonas</taxon>
    </lineage>
</organism>
<dbReference type="PANTHER" id="PTHR44591:SF24">
    <property type="entry name" value="PROTEIN-GLUTAMATE METHYLESTERASE_PROTEIN-GLUTAMINE GLUTAMINASE 1"/>
    <property type="match status" value="1"/>
</dbReference>